<proteinExistence type="predicted"/>
<dbReference type="RefSeq" id="WP_110838063.1">
    <property type="nucleotide sequence ID" value="NZ_QJVJ01000001.1"/>
</dbReference>
<evidence type="ECO:0000313" key="1">
    <source>
        <dbReference type="EMBL" id="PYI57022.1"/>
    </source>
</evidence>
<organism evidence="1 2">
    <name type="scientific">Paenibacillus flagellatus</name>
    <dbReference type="NCBI Taxonomy" id="2211139"/>
    <lineage>
        <taxon>Bacteria</taxon>
        <taxon>Bacillati</taxon>
        <taxon>Bacillota</taxon>
        <taxon>Bacilli</taxon>
        <taxon>Bacillales</taxon>
        <taxon>Paenibacillaceae</taxon>
        <taxon>Paenibacillus</taxon>
    </lineage>
</organism>
<gene>
    <name evidence="1" type="ORF">DLM86_00810</name>
</gene>
<dbReference type="EMBL" id="QJVJ01000001">
    <property type="protein sequence ID" value="PYI57022.1"/>
    <property type="molecule type" value="Genomic_DNA"/>
</dbReference>
<dbReference type="Proteomes" id="UP000247476">
    <property type="component" value="Unassembled WGS sequence"/>
</dbReference>
<reference evidence="1 2" key="1">
    <citation type="submission" date="2018-05" db="EMBL/GenBank/DDBJ databases">
        <title>Paenibacillus flagellatus sp. nov., isolated from selenium mineral soil.</title>
        <authorList>
            <person name="Dai X."/>
        </authorList>
    </citation>
    <scope>NUCLEOTIDE SEQUENCE [LARGE SCALE GENOMIC DNA]</scope>
    <source>
        <strain evidence="1 2">DXL2</strain>
    </source>
</reference>
<dbReference type="OrthoDB" id="1697482at2"/>
<dbReference type="Pfam" id="PF09393">
    <property type="entry name" value="DUF2001"/>
    <property type="match status" value="1"/>
</dbReference>
<dbReference type="InterPro" id="IPR038628">
    <property type="entry name" value="XkdM-like_sf"/>
</dbReference>
<keyword evidence="2" id="KW-1185">Reference proteome</keyword>
<evidence type="ECO:0000313" key="2">
    <source>
        <dbReference type="Proteomes" id="UP000247476"/>
    </source>
</evidence>
<dbReference type="InterPro" id="IPR018989">
    <property type="entry name" value="DUF2001"/>
</dbReference>
<dbReference type="SUPFAM" id="SSF69279">
    <property type="entry name" value="Phage tail proteins"/>
    <property type="match status" value="1"/>
</dbReference>
<comment type="caution">
    <text evidence="1">The sequence shown here is derived from an EMBL/GenBank/DDBJ whole genome shotgun (WGS) entry which is preliminary data.</text>
</comment>
<dbReference type="Gene3D" id="2.30.110.40">
    <property type="entry name" value="Phage tail tube protein"/>
    <property type="match status" value="1"/>
</dbReference>
<name>A0A2V5KDK9_9BACL</name>
<sequence length="159" mass="17722">MSFLRAQDTISGQEGRAYATITTASGQVINEEMFYIKSLEATIEKEKSEVKTLGRRGTQHKATGWTGTGSMTIYYVTSTFRQIMYDYIEKGIDTYFDIVVTNEDQTSSVGPQTVVLKNVNLDSVVIAKLDTESETLDEDIDFTFDGVELPETFKKPVSG</sequence>
<protein>
    <submittedName>
        <fullName evidence="1">Phage portal protein</fullName>
    </submittedName>
</protein>
<accession>A0A2V5KDK9</accession>
<dbReference type="AlphaFoldDB" id="A0A2V5KDK9"/>